<evidence type="ECO:0000313" key="1">
    <source>
        <dbReference type="EMBL" id="AHC40427.1"/>
    </source>
</evidence>
<dbReference type="RefSeq" id="WP_024071435.1">
    <property type="nucleotide sequence ID" value="NC_023062.1"/>
</dbReference>
<sequence>MAKIKETCNLNNRSSESPVLSYMLTSSTPISKNCLITPIKVNITLKTSGSTEQSTVSQASTNSYSLNNLKKGTISGNIEYSLTDYYGKLHNFQLNGGSDSSSISLTLNPNQKYEFSLDTSSSGSTNDKLDFQKLYDKYQKRDLNLEDLKPKSSK</sequence>
<keyword evidence="2" id="KW-1185">Reference proteome</keyword>
<proteinExistence type="predicted"/>
<organism evidence="1 2">
    <name type="scientific">Mycoplasma ovis str. Michigan</name>
    <dbReference type="NCBI Taxonomy" id="1415773"/>
    <lineage>
        <taxon>Bacteria</taxon>
        <taxon>Bacillati</taxon>
        <taxon>Mycoplasmatota</taxon>
        <taxon>Mollicutes</taxon>
        <taxon>Mycoplasmataceae</taxon>
        <taxon>Mycoplasma</taxon>
    </lineage>
</organism>
<dbReference type="EMBL" id="CP006935">
    <property type="protein sequence ID" value="AHC40427.1"/>
    <property type="molecule type" value="Genomic_DNA"/>
</dbReference>
<name>A0ABM5P1Z4_9MOLU</name>
<protein>
    <submittedName>
        <fullName evidence="1">Uncharacterized protein</fullName>
    </submittedName>
</protein>
<reference evidence="1 2" key="1">
    <citation type="journal article" date="2014" name="Genome Announc.">
        <title>Complete Genome Sequence of Mycoplasma ovis Strain Michigan, a Hemoplasma of Sheep with Two Distinct 16S rRNA Genes.</title>
        <authorList>
            <person name="Deshuillers P.L."/>
            <person name="Santos A.P."/>
            <person name="do Nascimento N.C."/>
            <person name="Hampel J.A."/>
            <person name="Bergin I.L."/>
            <person name="Dyson M.C."/>
            <person name="Messick J.B."/>
        </authorList>
    </citation>
    <scope>NUCLEOTIDE SEQUENCE [LARGE SCALE GENOMIC DNA]</scope>
    <source>
        <strain evidence="1 2">Michigan</strain>
    </source>
</reference>
<dbReference type="Proteomes" id="UP000018745">
    <property type="component" value="Chromosome"/>
</dbReference>
<accession>A0ABM5P1Z4</accession>
<gene>
    <name evidence="1" type="ORF">OVS_03375</name>
</gene>
<evidence type="ECO:0000313" key="2">
    <source>
        <dbReference type="Proteomes" id="UP000018745"/>
    </source>
</evidence>